<dbReference type="EMBL" id="AP035884">
    <property type="protein sequence ID" value="BFP53661.1"/>
    <property type="molecule type" value="Genomic_DNA"/>
</dbReference>
<gene>
    <name evidence="2" type="ORF">SCMC78_34680</name>
</gene>
<reference evidence="2" key="1">
    <citation type="submission" date="2024-07" db="EMBL/GenBank/DDBJ databases">
        <title>Complete genome sequences of cellulolytic bacteria, Kitasatospora sp. CMC57 and Streptomyces sp. CMC78, isolated from Japanese agricultural soil.</title>
        <authorList>
            <person name="Hashimoto T."/>
            <person name="Ito M."/>
            <person name="Iwamoto M."/>
            <person name="Fukahori D."/>
            <person name="Shoda T."/>
            <person name="Sakoda M."/>
            <person name="Morohoshi T."/>
            <person name="Mitsuboshi M."/>
            <person name="Nishizawa T."/>
        </authorList>
    </citation>
    <scope>NUCLEOTIDE SEQUENCE</scope>
    <source>
        <strain evidence="2">CMC78</strain>
    </source>
</reference>
<name>A0AB33KEG1_9ACTN</name>
<evidence type="ECO:0000313" key="2">
    <source>
        <dbReference type="EMBL" id="BFP53661.1"/>
    </source>
</evidence>
<keyword evidence="1" id="KW-0732">Signal</keyword>
<proteinExistence type="predicted"/>
<accession>A0AB33KEG1</accession>
<dbReference type="RefSeq" id="WP_319600806.1">
    <property type="nucleotide sequence ID" value="NZ_AP035884.1"/>
</dbReference>
<evidence type="ECO:0008006" key="3">
    <source>
        <dbReference type="Google" id="ProtNLM"/>
    </source>
</evidence>
<organism evidence="2">
    <name type="scientific">Streptomyces sp. CMC78</name>
    <dbReference type="NCBI Taxonomy" id="3231512"/>
    <lineage>
        <taxon>Bacteria</taxon>
        <taxon>Bacillati</taxon>
        <taxon>Actinomycetota</taxon>
        <taxon>Actinomycetes</taxon>
        <taxon>Kitasatosporales</taxon>
        <taxon>Streptomycetaceae</taxon>
        <taxon>Streptomyces</taxon>
    </lineage>
</organism>
<feature type="chain" id="PRO_5044263480" description="Secreted protein" evidence="1">
    <location>
        <begin position="27"/>
        <end position="153"/>
    </location>
</feature>
<feature type="signal peptide" evidence="1">
    <location>
        <begin position="1"/>
        <end position="26"/>
    </location>
</feature>
<sequence>MARKKRLATAALAASAVLVIAQPAQASETVNWKPVKTNANWHCTNYLYHPTSGLNLKTCIVLNSNNDAQSVLVAQNPTSSAKTISGRVVFESQRGGDVWCATSNFAAGATAGCFAPTVHIPACKTTTDAKGTLNIAGYPLVYTAVKNGISTFC</sequence>
<dbReference type="AlphaFoldDB" id="A0AB33KEG1"/>
<dbReference type="KEGG" id="stcm:SCMC78_34680"/>
<protein>
    <recommendedName>
        <fullName evidence="3">Secreted protein</fullName>
    </recommendedName>
</protein>
<evidence type="ECO:0000256" key="1">
    <source>
        <dbReference type="SAM" id="SignalP"/>
    </source>
</evidence>